<reference evidence="13 14" key="1">
    <citation type="journal article" date="2011" name="Stand. Genomic Sci.">
        <title>Complete genome sequence of Rhodospirillum rubrum type strain (S1).</title>
        <authorList>
            <person name="Munk A.C."/>
            <person name="Copeland A."/>
            <person name="Lucas S."/>
            <person name="Lapidus A."/>
            <person name="Del Rio T.G."/>
            <person name="Barry K."/>
            <person name="Detter J.C."/>
            <person name="Hammon N."/>
            <person name="Israni S."/>
            <person name="Pitluck S."/>
            <person name="Brettin T."/>
            <person name="Bruce D."/>
            <person name="Han C."/>
            <person name="Tapia R."/>
            <person name="Gilna P."/>
            <person name="Schmutz J."/>
            <person name="Larimer F."/>
            <person name="Land M."/>
            <person name="Kyrpides N.C."/>
            <person name="Mavromatis K."/>
            <person name="Richardson P."/>
            <person name="Rohde M."/>
            <person name="Goker M."/>
            <person name="Klenk H.P."/>
            <person name="Zhang Y."/>
            <person name="Roberts G.P."/>
            <person name="Reslewic S."/>
            <person name="Schwartz D.C."/>
        </authorList>
    </citation>
    <scope>NUCLEOTIDE SEQUENCE [LARGE SCALE GENOMIC DNA]</scope>
    <source>
        <strain evidence="14">ATCC 11170 / ATH 1.1.1 / DSM 467 / LMG 4362 / NCIMB 8255 / S1</strain>
    </source>
</reference>
<evidence type="ECO:0000256" key="2">
    <source>
        <dbReference type="ARBA" id="ARBA00005520"/>
    </source>
</evidence>
<keyword evidence="3 11" id="KW-0686">Riboflavin biosynthesis</keyword>
<dbReference type="HAMAP" id="MF_00179">
    <property type="entry name" value="RibA"/>
    <property type="match status" value="1"/>
</dbReference>
<dbReference type="NCBIfam" id="NF001591">
    <property type="entry name" value="PRK00393.1"/>
    <property type="match status" value="1"/>
</dbReference>
<evidence type="ECO:0000256" key="4">
    <source>
        <dbReference type="ARBA" id="ARBA00022723"/>
    </source>
</evidence>
<evidence type="ECO:0000256" key="11">
    <source>
        <dbReference type="HAMAP-Rule" id="MF_00179"/>
    </source>
</evidence>
<comment type="cofactor">
    <cofactor evidence="11">
        <name>Zn(2+)</name>
        <dbReference type="ChEBI" id="CHEBI:29105"/>
    </cofactor>
    <text evidence="11">Binds 1 zinc ion per subunit.</text>
</comment>
<dbReference type="PANTHER" id="PTHR21327:SF18">
    <property type="entry name" value="3,4-DIHYDROXY-2-BUTANONE 4-PHOSPHATE SYNTHASE"/>
    <property type="match status" value="1"/>
</dbReference>
<dbReference type="GO" id="GO:0008270">
    <property type="term" value="F:zinc ion binding"/>
    <property type="evidence" value="ECO:0007669"/>
    <property type="project" value="UniProtKB-UniRule"/>
</dbReference>
<accession>Q2RN64</accession>
<evidence type="ECO:0000256" key="6">
    <source>
        <dbReference type="ARBA" id="ARBA00022801"/>
    </source>
</evidence>
<dbReference type="InterPro" id="IPR032677">
    <property type="entry name" value="GTP_cyclohydro_II"/>
</dbReference>
<evidence type="ECO:0000259" key="12">
    <source>
        <dbReference type="Pfam" id="PF00925"/>
    </source>
</evidence>
<dbReference type="CDD" id="cd00641">
    <property type="entry name" value="GTP_cyclohydro2"/>
    <property type="match status" value="1"/>
</dbReference>
<dbReference type="InterPro" id="IPR036144">
    <property type="entry name" value="RibA-like_sf"/>
</dbReference>
<keyword evidence="14" id="KW-1185">Reference proteome</keyword>
<feature type="binding site" evidence="11">
    <location>
        <position position="344"/>
    </location>
    <ligand>
        <name>GTP</name>
        <dbReference type="ChEBI" id="CHEBI:37565"/>
    </ligand>
</feature>
<sequence>MTDNAPCVPFASAAADPLADTGRLLARVDRGLAELRLGAAVTITGDDGRLMALAAESASAQTLADLAALGPSPRVILTGRRASVLGLAPAATTPVAVTLKGGLDVGAICRLADPCLDLDGPLPAIAAVDPIAGDGSAGAAVVLAKLARLLPAAVVVALEGAGPPATDPAAPLAFALAATDILRYQTAAARSLRKVSEARVPLAGAEHTRILAFRPSDGGTEHLAIIVGEPDSLQPVLTRLHSECFTGDLLGSLRCDCGDQLRGALDAIAAEGSGVLLYLAQEGRGIGLVNKLRAYQLQDQGFDTLDANGQLGFDDDERIYLPAAEILRQLGISRVRLLTNNPLKVEALGRHAITVVERVPHIYEPNPYNLRYLQTKARRSGHLF</sequence>
<proteinExistence type="inferred from homology"/>
<gene>
    <name evidence="11" type="primary">ribA</name>
    <name evidence="13" type="ordered locus">Rru_A3637</name>
</gene>
<dbReference type="GO" id="GO:0009231">
    <property type="term" value="P:riboflavin biosynthetic process"/>
    <property type="evidence" value="ECO:0007669"/>
    <property type="project" value="UniProtKB-UniRule"/>
</dbReference>
<organism evidence="13 14">
    <name type="scientific">Rhodospirillum rubrum (strain ATCC 11170 / ATH 1.1.1 / DSM 467 / LMG 4362 / NCIMB 8255 / S1)</name>
    <dbReference type="NCBI Taxonomy" id="269796"/>
    <lineage>
        <taxon>Bacteria</taxon>
        <taxon>Pseudomonadati</taxon>
        <taxon>Pseudomonadota</taxon>
        <taxon>Alphaproteobacteria</taxon>
        <taxon>Rhodospirillales</taxon>
        <taxon>Rhodospirillaceae</taxon>
        <taxon>Rhodospirillum</taxon>
    </lineage>
</organism>
<dbReference type="HOGENOM" id="CLU_020273_1_2_5"/>
<feature type="binding site" evidence="11">
    <location>
        <begin position="282"/>
        <end position="284"/>
    </location>
    <ligand>
        <name>GTP</name>
        <dbReference type="ChEBI" id="CHEBI:37565"/>
    </ligand>
</feature>
<dbReference type="Proteomes" id="UP000001929">
    <property type="component" value="Chromosome"/>
</dbReference>
<comment type="similarity">
    <text evidence="2">In the N-terminal section; belongs to the DHBP synthase family.</text>
</comment>
<feature type="binding site" evidence="11">
    <location>
        <position position="304"/>
    </location>
    <ligand>
        <name>GTP</name>
        <dbReference type="ChEBI" id="CHEBI:37565"/>
    </ligand>
</feature>
<keyword evidence="7 11" id="KW-0862">Zinc</keyword>
<dbReference type="GO" id="GO:0003935">
    <property type="term" value="F:GTP cyclohydrolase II activity"/>
    <property type="evidence" value="ECO:0007669"/>
    <property type="project" value="UniProtKB-UniRule"/>
</dbReference>
<dbReference type="Pfam" id="PF00925">
    <property type="entry name" value="GTP_cyclohydro2"/>
    <property type="match status" value="1"/>
</dbReference>
<dbReference type="PATRIC" id="fig|269796.9.peg.3759"/>
<dbReference type="PhylomeDB" id="Q2RN64"/>
<protein>
    <recommendedName>
        <fullName evidence="11">GTP cyclohydrolase-2</fullName>
        <ecNumber evidence="11">3.5.4.25</ecNumber>
    </recommendedName>
    <alternativeName>
        <fullName evidence="11">GTP cyclohydrolase II</fullName>
    </alternativeName>
</protein>
<keyword evidence="8 11" id="KW-0342">GTP-binding</keyword>
<comment type="catalytic activity">
    <reaction evidence="10 11">
        <text>GTP + 4 H2O = 2,5-diamino-6-hydroxy-4-(5-phosphoribosylamino)-pyrimidine + formate + 2 phosphate + 3 H(+)</text>
        <dbReference type="Rhea" id="RHEA:23704"/>
        <dbReference type="ChEBI" id="CHEBI:15377"/>
        <dbReference type="ChEBI" id="CHEBI:15378"/>
        <dbReference type="ChEBI" id="CHEBI:15740"/>
        <dbReference type="ChEBI" id="CHEBI:37565"/>
        <dbReference type="ChEBI" id="CHEBI:43474"/>
        <dbReference type="ChEBI" id="CHEBI:58614"/>
        <dbReference type="EC" id="3.5.4.25"/>
    </reaction>
</comment>
<evidence type="ECO:0000256" key="1">
    <source>
        <dbReference type="ARBA" id="ARBA00004853"/>
    </source>
</evidence>
<evidence type="ECO:0000313" key="14">
    <source>
        <dbReference type="Proteomes" id="UP000001929"/>
    </source>
</evidence>
<feature type="binding site" evidence="11">
    <location>
        <position position="255"/>
    </location>
    <ligand>
        <name>Zn(2+)</name>
        <dbReference type="ChEBI" id="CHEBI:29105"/>
        <note>catalytic</note>
    </ligand>
</feature>
<keyword evidence="6 11" id="KW-0378">Hydrolase</keyword>
<dbReference type="RefSeq" id="WP_011391384.1">
    <property type="nucleotide sequence ID" value="NC_007643.1"/>
</dbReference>
<feature type="active site" description="Proton acceptor" evidence="11">
    <location>
        <position position="316"/>
    </location>
</feature>
<dbReference type="Gene3D" id="3.40.50.10990">
    <property type="entry name" value="GTP cyclohydrolase II"/>
    <property type="match status" value="1"/>
</dbReference>
<keyword evidence="5 11" id="KW-0547">Nucleotide-binding</keyword>
<dbReference type="STRING" id="269796.Rru_A3637"/>
<dbReference type="EnsemblBacteria" id="ABC24431">
    <property type="protein sequence ID" value="ABC24431"/>
    <property type="gene ID" value="Rru_A3637"/>
</dbReference>
<comment type="function">
    <text evidence="9 11">Catalyzes the conversion of GTP to 2,5-diamino-6-ribosylamino-4(3H)-pyrimidinone 5'-phosphate (DARP), formate and pyrophosphate.</text>
</comment>
<comment type="pathway">
    <text evidence="1 11">Cofactor biosynthesis; riboflavin biosynthesis; 5-amino-6-(D-ribitylamino)uracil from GTP: step 1/4.</text>
</comment>
<evidence type="ECO:0000256" key="7">
    <source>
        <dbReference type="ARBA" id="ARBA00022833"/>
    </source>
</evidence>
<feature type="binding site" evidence="11">
    <location>
        <position position="260"/>
    </location>
    <ligand>
        <name>GTP</name>
        <dbReference type="ChEBI" id="CHEBI:37565"/>
    </ligand>
</feature>
<dbReference type="EC" id="3.5.4.25" evidence="11"/>
<feature type="binding site" evidence="11">
    <location>
        <position position="339"/>
    </location>
    <ligand>
        <name>GTP</name>
        <dbReference type="ChEBI" id="CHEBI:37565"/>
    </ligand>
</feature>
<evidence type="ECO:0000256" key="10">
    <source>
        <dbReference type="ARBA" id="ARBA00049295"/>
    </source>
</evidence>
<feature type="binding site" evidence="11">
    <location>
        <position position="257"/>
    </location>
    <ligand>
        <name>Zn(2+)</name>
        <dbReference type="ChEBI" id="CHEBI:29105"/>
        <note>catalytic</note>
    </ligand>
</feature>
<feature type="domain" description="GTP cyclohydrolase II" evidence="12">
    <location>
        <begin position="194"/>
        <end position="360"/>
    </location>
</feature>
<dbReference type="EMBL" id="CP000230">
    <property type="protein sequence ID" value="ABC24431.1"/>
    <property type="molecule type" value="Genomic_DNA"/>
</dbReference>
<dbReference type="SUPFAM" id="SSF142695">
    <property type="entry name" value="RibA-like"/>
    <property type="match status" value="1"/>
</dbReference>
<dbReference type="FunFam" id="3.40.50.10990:FF:000001">
    <property type="entry name" value="Riboflavin biosynthesis protein RibBA"/>
    <property type="match status" value="1"/>
</dbReference>
<dbReference type="InterPro" id="IPR000926">
    <property type="entry name" value="RibA"/>
</dbReference>
<dbReference type="UniPathway" id="UPA00275">
    <property type="reaction ID" value="UER00400"/>
</dbReference>
<feature type="active site" description="Nucleophile" evidence="11">
    <location>
        <position position="318"/>
    </location>
</feature>
<dbReference type="GO" id="GO:0005829">
    <property type="term" value="C:cytosol"/>
    <property type="evidence" value="ECO:0007669"/>
    <property type="project" value="TreeGrafter"/>
</dbReference>
<dbReference type="AlphaFoldDB" id="Q2RN64"/>
<name>Q2RN64_RHORT</name>
<feature type="binding site" evidence="11">
    <location>
        <begin position="239"/>
        <end position="243"/>
    </location>
    <ligand>
        <name>GTP</name>
        <dbReference type="ChEBI" id="CHEBI:37565"/>
    </ligand>
</feature>
<dbReference type="NCBIfam" id="TIGR00505">
    <property type="entry name" value="ribA"/>
    <property type="match status" value="1"/>
</dbReference>
<evidence type="ECO:0000256" key="8">
    <source>
        <dbReference type="ARBA" id="ARBA00023134"/>
    </source>
</evidence>
<evidence type="ECO:0000313" key="13">
    <source>
        <dbReference type="EMBL" id="ABC24431.1"/>
    </source>
</evidence>
<feature type="binding site" evidence="11">
    <location>
        <position position="244"/>
    </location>
    <ligand>
        <name>Zn(2+)</name>
        <dbReference type="ChEBI" id="CHEBI:29105"/>
        <note>catalytic</note>
    </ligand>
</feature>
<comment type="similarity">
    <text evidence="11">Belongs to the GTP cyclohydrolase II family.</text>
</comment>
<dbReference type="GO" id="GO:0005525">
    <property type="term" value="F:GTP binding"/>
    <property type="evidence" value="ECO:0007669"/>
    <property type="project" value="UniProtKB-KW"/>
</dbReference>
<dbReference type="PANTHER" id="PTHR21327">
    <property type="entry name" value="GTP CYCLOHYDROLASE II-RELATED"/>
    <property type="match status" value="1"/>
</dbReference>
<evidence type="ECO:0000256" key="3">
    <source>
        <dbReference type="ARBA" id="ARBA00022619"/>
    </source>
</evidence>
<evidence type="ECO:0000256" key="9">
    <source>
        <dbReference type="ARBA" id="ARBA00043932"/>
    </source>
</evidence>
<keyword evidence="4 11" id="KW-0479">Metal-binding</keyword>
<dbReference type="eggNOG" id="COG0807">
    <property type="taxonomic scope" value="Bacteria"/>
</dbReference>
<evidence type="ECO:0000256" key="5">
    <source>
        <dbReference type="ARBA" id="ARBA00022741"/>
    </source>
</evidence>
<dbReference type="KEGG" id="rru:Rru_A3637"/>